<comment type="subunit">
    <text evidence="10">Forms a complex with TatC.</text>
</comment>
<dbReference type="InterPro" id="IPR018448">
    <property type="entry name" value="TatB"/>
</dbReference>
<comment type="subcellular location">
    <subcellularLocation>
        <location evidence="10">Cell membrane</location>
        <topology evidence="10">Single-pass membrane protein</topology>
    </subcellularLocation>
    <subcellularLocation>
        <location evidence="1">Membrane</location>
        <topology evidence="1">Single-pass membrane protein</topology>
    </subcellularLocation>
</comment>
<evidence type="ECO:0000256" key="4">
    <source>
        <dbReference type="ARBA" id="ARBA00022692"/>
    </source>
</evidence>
<feature type="region of interest" description="Disordered" evidence="11">
    <location>
        <begin position="70"/>
        <end position="90"/>
    </location>
</feature>
<dbReference type="GO" id="GO:0008320">
    <property type="term" value="F:protein transmembrane transporter activity"/>
    <property type="evidence" value="ECO:0007669"/>
    <property type="project" value="UniProtKB-UniRule"/>
</dbReference>
<dbReference type="InterPro" id="IPR003369">
    <property type="entry name" value="TatA/B/E"/>
</dbReference>
<dbReference type="NCBIfam" id="TIGR01410">
    <property type="entry name" value="tatB"/>
    <property type="match status" value="1"/>
</dbReference>
<evidence type="ECO:0000256" key="6">
    <source>
        <dbReference type="ARBA" id="ARBA00022989"/>
    </source>
</evidence>
<evidence type="ECO:0000256" key="10">
    <source>
        <dbReference type="HAMAP-Rule" id="MF_00236"/>
    </source>
</evidence>
<evidence type="ECO:0000256" key="8">
    <source>
        <dbReference type="ARBA" id="ARBA00023136"/>
    </source>
</evidence>
<feature type="transmembrane region" description="Helical" evidence="10">
    <location>
        <begin position="6"/>
        <end position="23"/>
    </location>
</feature>
<keyword evidence="8 10" id="KW-0472">Membrane</keyword>
<dbReference type="HAMAP" id="MF_00236">
    <property type="entry name" value="TatA_E"/>
    <property type="match status" value="1"/>
</dbReference>
<name>A0A2R5FTK5_NOSCO</name>
<dbReference type="PANTHER" id="PTHR33162">
    <property type="entry name" value="SEC-INDEPENDENT PROTEIN TRANSLOCASE PROTEIN TATA, CHLOROPLASTIC"/>
    <property type="match status" value="1"/>
</dbReference>
<keyword evidence="3 10" id="KW-1003">Cell membrane</keyword>
<dbReference type="EMBL" id="BDUD01000001">
    <property type="protein sequence ID" value="GBG22092.1"/>
    <property type="molecule type" value="Genomic_DNA"/>
</dbReference>
<keyword evidence="6 10" id="KW-1133">Transmembrane helix</keyword>
<dbReference type="AlphaFoldDB" id="A0A2R5FTK5"/>
<dbReference type="GO" id="GO:0043953">
    <property type="term" value="P:protein transport by the Tat complex"/>
    <property type="evidence" value="ECO:0007669"/>
    <property type="project" value="UniProtKB-UniRule"/>
</dbReference>
<reference evidence="12 13" key="1">
    <citation type="submission" date="2017-06" db="EMBL/GenBank/DDBJ databases">
        <title>Genome sequencing of cyanobaciteial culture collection at National Institute for Environmental Studies (NIES).</title>
        <authorList>
            <person name="Hirose Y."/>
            <person name="Shimura Y."/>
            <person name="Fujisawa T."/>
            <person name="Nakamura Y."/>
            <person name="Kawachi M."/>
        </authorList>
    </citation>
    <scope>NUCLEOTIDE SEQUENCE [LARGE SCALE GENOMIC DNA]</scope>
    <source>
        <strain evidence="12 13">NIES-4072</strain>
    </source>
</reference>
<keyword evidence="13" id="KW-1185">Reference proteome</keyword>
<comment type="similarity">
    <text evidence="10">Belongs to the TatA/E family.</text>
</comment>
<dbReference type="NCBIfam" id="NF011430">
    <property type="entry name" value="PRK14861.1"/>
    <property type="match status" value="1"/>
</dbReference>
<comment type="function">
    <text evidence="10">Part of the twin-arginine translocation (Tat) system that transports large folded proteins containing a characteristic twin-arginine motif in their signal peptide across membranes. TatA could form the protein-conducting channel of the Tat system.</text>
</comment>
<dbReference type="Proteomes" id="UP000245124">
    <property type="component" value="Unassembled WGS sequence"/>
</dbReference>
<dbReference type="RefSeq" id="WP_109011887.1">
    <property type="nucleotide sequence ID" value="NZ_BDUD01000001.1"/>
</dbReference>
<dbReference type="Pfam" id="PF02416">
    <property type="entry name" value="TatA_B_E"/>
    <property type="match status" value="1"/>
</dbReference>
<evidence type="ECO:0000313" key="13">
    <source>
        <dbReference type="Proteomes" id="UP000245124"/>
    </source>
</evidence>
<keyword evidence="5 10" id="KW-0653">Protein transport</keyword>
<organism evidence="12 13">
    <name type="scientific">Nostoc commune NIES-4072</name>
    <dbReference type="NCBI Taxonomy" id="2005467"/>
    <lineage>
        <taxon>Bacteria</taxon>
        <taxon>Bacillati</taxon>
        <taxon>Cyanobacteriota</taxon>
        <taxon>Cyanophyceae</taxon>
        <taxon>Nostocales</taxon>
        <taxon>Nostocaceae</taxon>
        <taxon>Nostoc</taxon>
    </lineage>
</organism>
<dbReference type="OrthoDB" id="9800908at2"/>
<protein>
    <recommendedName>
        <fullName evidence="10">Sec-independent protein translocase protein TatA</fullName>
    </recommendedName>
</protein>
<evidence type="ECO:0000256" key="7">
    <source>
        <dbReference type="ARBA" id="ARBA00023010"/>
    </source>
</evidence>
<accession>A0A2R5FTK5</accession>
<evidence type="ECO:0000256" key="11">
    <source>
        <dbReference type="SAM" id="MobiDB-lite"/>
    </source>
</evidence>
<evidence type="ECO:0000256" key="9">
    <source>
        <dbReference type="ARBA" id="ARBA00025340"/>
    </source>
</evidence>
<evidence type="ECO:0000256" key="5">
    <source>
        <dbReference type="ARBA" id="ARBA00022927"/>
    </source>
</evidence>
<keyword evidence="2 10" id="KW-0813">Transport</keyword>
<evidence type="ECO:0000313" key="12">
    <source>
        <dbReference type="EMBL" id="GBG22092.1"/>
    </source>
</evidence>
<sequence length="90" mass="9946">MNIFGIGLPEMAVIMVVALLIFGPKKLPEIGRSVGKTIRSFQEASKDFQNEFQKEAEQLEEVVKTTAELEPKQIYPAKSEQDTASSSQSS</sequence>
<evidence type="ECO:0000256" key="1">
    <source>
        <dbReference type="ARBA" id="ARBA00004167"/>
    </source>
</evidence>
<dbReference type="NCBIfam" id="TIGR01411">
    <property type="entry name" value="tatAE"/>
    <property type="match status" value="1"/>
</dbReference>
<dbReference type="PRINTS" id="PR01506">
    <property type="entry name" value="TATBPROTEIN"/>
</dbReference>
<keyword evidence="7 10" id="KW-0811">Translocation</keyword>
<dbReference type="GO" id="GO:0006886">
    <property type="term" value="P:intracellular protein transport"/>
    <property type="evidence" value="ECO:0007669"/>
    <property type="project" value="UniProtKB-ARBA"/>
</dbReference>
<proteinExistence type="inferred from homology"/>
<dbReference type="Gene3D" id="1.20.5.3310">
    <property type="match status" value="1"/>
</dbReference>
<dbReference type="PANTHER" id="PTHR33162:SF1">
    <property type="entry name" value="SEC-INDEPENDENT PROTEIN TRANSLOCASE PROTEIN TATA, CHLOROPLASTIC"/>
    <property type="match status" value="1"/>
</dbReference>
<dbReference type="InterPro" id="IPR006312">
    <property type="entry name" value="TatA/E"/>
</dbReference>
<comment type="function">
    <text evidence="9">Part of the twin-arginine translocation (Tat) system that transports large folded proteins containing a characteristic twin-arginine motif in their signal peptide across the thylakoid membrane. Involved in delta pH-dependent protein transport required for chloroplast development, especially thylakoid membrane formation. TATC and TATB mediate precursor recognition, whereas TATA facilitates translocation.</text>
</comment>
<dbReference type="GO" id="GO:0033281">
    <property type="term" value="C:TAT protein transport complex"/>
    <property type="evidence" value="ECO:0007669"/>
    <property type="project" value="UniProtKB-UniRule"/>
</dbReference>
<comment type="caution">
    <text evidence="12">The sequence shown here is derived from an EMBL/GenBank/DDBJ whole genome shotgun (WGS) entry which is preliminary data.</text>
</comment>
<keyword evidence="4 10" id="KW-0812">Transmembrane</keyword>
<evidence type="ECO:0000256" key="2">
    <source>
        <dbReference type="ARBA" id="ARBA00022448"/>
    </source>
</evidence>
<evidence type="ECO:0000256" key="3">
    <source>
        <dbReference type="ARBA" id="ARBA00022475"/>
    </source>
</evidence>
<gene>
    <name evidence="10" type="primary">tatA</name>
    <name evidence="12" type="ORF">NIES4072_57980</name>
</gene>
<dbReference type="NCBIfam" id="NF011429">
    <property type="entry name" value="PRK14857.1"/>
    <property type="match status" value="1"/>
</dbReference>